<dbReference type="OrthoDB" id="3897607at2759"/>
<dbReference type="InterPro" id="IPR052337">
    <property type="entry name" value="SAT4-like"/>
</dbReference>
<accession>A0A6A5SDV5</accession>
<evidence type="ECO:0000313" key="10">
    <source>
        <dbReference type="Proteomes" id="UP000800038"/>
    </source>
</evidence>
<feature type="domain" description="Rhodopsin" evidence="8">
    <location>
        <begin position="29"/>
        <end position="266"/>
    </location>
</feature>
<evidence type="ECO:0000256" key="4">
    <source>
        <dbReference type="ARBA" id="ARBA00023136"/>
    </source>
</evidence>
<dbReference type="Pfam" id="PF20684">
    <property type="entry name" value="Fung_rhodopsin"/>
    <property type="match status" value="1"/>
</dbReference>
<proteinExistence type="inferred from homology"/>
<evidence type="ECO:0000256" key="3">
    <source>
        <dbReference type="ARBA" id="ARBA00022989"/>
    </source>
</evidence>
<feature type="transmembrane region" description="Helical" evidence="7">
    <location>
        <begin position="89"/>
        <end position="110"/>
    </location>
</feature>
<evidence type="ECO:0000256" key="1">
    <source>
        <dbReference type="ARBA" id="ARBA00004141"/>
    </source>
</evidence>
<evidence type="ECO:0000259" key="8">
    <source>
        <dbReference type="Pfam" id="PF20684"/>
    </source>
</evidence>
<feature type="compositionally biased region" description="Basic and acidic residues" evidence="6">
    <location>
        <begin position="306"/>
        <end position="315"/>
    </location>
</feature>
<protein>
    <recommendedName>
        <fullName evidence="8">Rhodopsin domain-containing protein</fullName>
    </recommendedName>
</protein>
<keyword evidence="2 7" id="KW-0812">Transmembrane</keyword>
<feature type="transmembrane region" description="Helical" evidence="7">
    <location>
        <begin position="204"/>
        <end position="222"/>
    </location>
</feature>
<dbReference type="Proteomes" id="UP000800038">
    <property type="component" value="Unassembled WGS sequence"/>
</dbReference>
<sequence length="339" mass="37643">MSIKPTGPGLTLLLTSITLLTISWIVVIIRIIIRTKIKGLGLDDYLMCIALILYTPAILAAVVGVVNGLGTHSNSLNEHYEQQGRKCLMFAQLFYVMSVVPVKCSISVAMIRITTVRLYKIILYNVMVLSIITCIITDITILAWCRPVAATWNPALGTCVNPIILINITYFQSASSVITDWTCAILPVFILWNVKLRYRIKLPVAIVLALGAFASAATLVRLKYILAYGGTKDYLYNVSQIALWAMIESGVGIIGGSLATFRPLLRYMSKFRDSKSQSSVHRMERVRNKPSTRKTTTCEAVQRASTKKESDAESERGILVQKEVMWANTSLDQIDKESV</sequence>
<dbReference type="PANTHER" id="PTHR33048:SF96">
    <property type="entry name" value="INTEGRAL MEMBRANE PROTEIN"/>
    <property type="match status" value="1"/>
</dbReference>
<dbReference type="InterPro" id="IPR049326">
    <property type="entry name" value="Rhodopsin_dom_fungi"/>
</dbReference>
<dbReference type="PANTHER" id="PTHR33048">
    <property type="entry name" value="PTH11-LIKE INTEGRAL MEMBRANE PROTEIN (AFU_ORTHOLOGUE AFUA_5G11245)"/>
    <property type="match status" value="1"/>
</dbReference>
<evidence type="ECO:0000256" key="2">
    <source>
        <dbReference type="ARBA" id="ARBA00022692"/>
    </source>
</evidence>
<dbReference type="EMBL" id="ML976127">
    <property type="protein sequence ID" value="KAF1937748.1"/>
    <property type="molecule type" value="Genomic_DNA"/>
</dbReference>
<feature type="transmembrane region" description="Helical" evidence="7">
    <location>
        <begin position="164"/>
        <end position="192"/>
    </location>
</feature>
<evidence type="ECO:0000256" key="6">
    <source>
        <dbReference type="SAM" id="MobiDB-lite"/>
    </source>
</evidence>
<gene>
    <name evidence="9" type="ORF">EJ02DRAFT_475982</name>
</gene>
<feature type="transmembrane region" description="Helical" evidence="7">
    <location>
        <begin position="122"/>
        <end position="144"/>
    </location>
</feature>
<dbReference type="GO" id="GO:0016020">
    <property type="term" value="C:membrane"/>
    <property type="evidence" value="ECO:0007669"/>
    <property type="project" value="UniProtKB-SubCell"/>
</dbReference>
<evidence type="ECO:0000256" key="7">
    <source>
        <dbReference type="SAM" id="Phobius"/>
    </source>
</evidence>
<feature type="transmembrane region" description="Helical" evidence="7">
    <location>
        <begin position="45"/>
        <end position="69"/>
    </location>
</feature>
<name>A0A6A5SDV5_9PLEO</name>
<keyword evidence="10" id="KW-1185">Reference proteome</keyword>
<evidence type="ECO:0000256" key="5">
    <source>
        <dbReference type="ARBA" id="ARBA00038359"/>
    </source>
</evidence>
<keyword evidence="4 7" id="KW-0472">Membrane</keyword>
<dbReference type="AlphaFoldDB" id="A0A6A5SDV5"/>
<comment type="similarity">
    <text evidence="5">Belongs to the SAT4 family.</text>
</comment>
<reference evidence="9" key="1">
    <citation type="journal article" date="2020" name="Stud. Mycol.">
        <title>101 Dothideomycetes genomes: a test case for predicting lifestyles and emergence of pathogens.</title>
        <authorList>
            <person name="Haridas S."/>
            <person name="Albert R."/>
            <person name="Binder M."/>
            <person name="Bloem J."/>
            <person name="Labutti K."/>
            <person name="Salamov A."/>
            <person name="Andreopoulos B."/>
            <person name="Baker S."/>
            <person name="Barry K."/>
            <person name="Bills G."/>
            <person name="Bluhm B."/>
            <person name="Cannon C."/>
            <person name="Castanera R."/>
            <person name="Culley D."/>
            <person name="Daum C."/>
            <person name="Ezra D."/>
            <person name="Gonzalez J."/>
            <person name="Henrissat B."/>
            <person name="Kuo A."/>
            <person name="Liang C."/>
            <person name="Lipzen A."/>
            <person name="Lutzoni F."/>
            <person name="Magnuson J."/>
            <person name="Mondo S."/>
            <person name="Nolan M."/>
            <person name="Ohm R."/>
            <person name="Pangilinan J."/>
            <person name="Park H.-J."/>
            <person name="Ramirez L."/>
            <person name="Alfaro M."/>
            <person name="Sun H."/>
            <person name="Tritt A."/>
            <person name="Yoshinaga Y."/>
            <person name="Zwiers L.-H."/>
            <person name="Turgeon B."/>
            <person name="Goodwin S."/>
            <person name="Spatafora J."/>
            <person name="Crous P."/>
            <person name="Grigoriev I."/>
        </authorList>
    </citation>
    <scope>NUCLEOTIDE SEQUENCE</scope>
    <source>
        <strain evidence="9">CBS 161.51</strain>
    </source>
</reference>
<comment type="subcellular location">
    <subcellularLocation>
        <location evidence="1">Membrane</location>
        <topology evidence="1">Multi-pass membrane protein</topology>
    </subcellularLocation>
</comment>
<keyword evidence="3 7" id="KW-1133">Transmembrane helix</keyword>
<evidence type="ECO:0000313" key="9">
    <source>
        <dbReference type="EMBL" id="KAF1937748.1"/>
    </source>
</evidence>
<organism evidence="9 10">
    <name type="scientific">Clathrospora elynae</name>
    <dbReference type="NCBI Taxonomy" id="706981"/>
    <lineage>
        <taxon>Eukaryota</taxon>
        <taxon>Fungi</taxon>
        <taxon>Dikarya</taxon>
        <taxon>Ascomycota</taxon>
        <taxon>Pezizomycotina</taxon>
        <taxon>Dothideomycetes</taxon>
        <taxon>Pleosporomycetidae</taxon>
        <taxon>Pleosporales</taxon>
        <taxon>Diademaceae</taxon>
        <taxon>Clathrospora</taxon>
    </lineage>
</organism>
<feature type="region of interest" description="Disordered" evidence="6">
    <location>
        <begin position="284"/>
        <end position="315"/>
    </location>
</feature>
<feature type="transmembrane region" description="Helical" evidence="7">
    <location>
        <begin position="242"/>
        <end position="265"/>
    </location>
</feature>
<feature type="transmembrane region" description="Helical" evidence="7">
    <location>
        <begin position="12"/>
        <end position="33"/>
    </location>
</feature>